<dbReference type="Proteomes" id="UP001185659">
    <property type="component" value="Unassembled WGS sequence"/>
</dbReference>
<organism evidence="2 3">
    <name type="scientific">Nitratireductor aquimarinus</name>
    <dbReference type="NCBI Taxonomy" id="889300"/>
    <lineage>
        <taxon>Bacteria</taxon>
        <taxon>Pseudomonadati</taxon>
        <taxon>Pseudomonadota</taxon>
        <taxon>Alphaproteobacteria</taxon>
        <taxon>Hyphomicrobiales</taxon>
        <taxon>Phyllobacteriaceae</taxon>
        <taxon>Nitratireductor</taxon>
    </lineage>
</organism>
<dbReference type="InterPro" id="IPR022742">
    <property type="entry name" value="Hydrolase_4"/>
</dbReference>
<dbReference type="InterPro" id="IPR003718">
    <property type="entry name" value="OsmC/Ohr_fam"/>
</dbReference>
<dbReference type="Pfam" id="PF02566">
    <property type="entry name" value="OsmC"/>
    <property type="match status" value="1"/>
</dbReference>
<gene>
    <name evidence="2" type="ORF">R2G56_09535</name>
</gene>
<feature type="domain" description="Serine aminopeptidase S33" evidence="1">
    <location>
        <begin position="49"/>
        <end position="134"/>
    </location>
</feature>
<dbReference type="EMBL" id="JAWLIP010000003">
    <property type="protein sequence ID" value="MDV6226527.1"/>
    <property type="molecule type" value="Genomic_DNA"/>
</dbReference>
<evidence type="ECO:0000313" key="3">
    <source>
        <dbReference type="Proteomes" id="UP001185659"/>
    </source>
</evidence>
<dbReference type="Pfam" id="PF12146">
    <property type="entry name" value="Hydrolase_4"/>
    <property type="match status" value="1"/>
</dbReference>
<evidence type="ECO:0000313" key="2">
    <source>
        <dbReference type="EMBL" id="MDV6226527.1"/>
    </source>
</evidence>
<dbReference type="InterPro" id="IPR015946">
    <property type="entry name" value="KH_dom-like_a/b"/>
</dbReference>
<sequence length="414" mass="44508">MTAKTLKLAFPGHSGAELAARLDQPNGPVRAYALFAHCFTCSKDLLAARRIAADLARSGIAVLRFDFTGLGSSEGEFASTNFSTNLGDLLSAAEFLKEHYEAPSVLIGHSLGGAAVLSIAARLPSVKAVVTIGAPSDTAHVLRHLGASPESIEAEGEVDVTLGGRPFRVQHQFVEDVRSHALLDAVAAMHKPLLVMHAPLDEIVGIENATQIFLAAKHPKSFVSLDSGDHLLTGQEDAAFAASVMTGWLSRYISGDEPQGEAPIEHVRVMETGQGRFQNAVQAGRHRLFADEPESYGGMDSGPSPYDFLSIALGACTTMTLRMYADRKKLSLGRINVDVSHAKIHSKDCADCSEALKAQGKIDRFERVIDVEGDISEELRDKLIEIAGKCPVHRTLESVAHVHTRVREGESMTE</sequence>
<evidence type="ECO:0000259" key="1">
    <source>
        <dbReference type="Pfam" id="PF12146"/>
    </source>
</evidence>
<dbReference type="InterPro" id="IPR036102">
    <property type="entry name" value="OsmC/Ohrsf"/>
</dbReference>
<keyword evidence="2" id="KW-0378">Hydrolase</keyword>
<dbReference type="PANTHER" id="PTHR39624:SF2">
    <property type="entry name" value="OSMC-LIKE PROTEIN"/>
    <property type="match status" value="1"/>
</dbReference>
<dbReference type="Gene3D" id="3.40.50.1820">
    <property type="entry name" value="alpha/beta hydrolase"/>
    <property type="match status" value="1"/>
</dbReference>
<dbReference type="GO" id="GO:0016787">
    <property type="term" value="F:hydrolase activity"/>
    <property type="evidence" value="ECO:0007669"/>
    <property type="project" value="UniProtKB-KW"/>
</dbReference>
<dbReference type="InterPro" id="IPR029058">
    <property type="entry name" value="AB_hydrolase_fold"/>
</dbReference>
<dbReference type="SUPFAM" id="SSF82784">
    <property type="entry name" value="OsmC-like"/>
    <property type="match status" value="1"/>
</dbReference>
<dbReference type="Gene3D" id="3.30.300.20">
    <property type="match status" value="1"/>
</dbReference>
<protein>
    <submittedName>
        <fullName evidence="2">Bifunctional alpha/beta hydrolase/OsmC family protein</fullName>
    </submittedName>
</protein>
<reference evidence="2 3" key="1">
    <citation type="submission" date="2023-10" db="EMBL/GenBank/DDBJ databases">
        <authorList>
            <person name="Venkata Ramana C."/>
            <person name="Sasikala C."/>
            <person name="Dhurka M."/>
        </authorList>
    </citation>
    <scope>NUCLEOTIDE SEQUENCE [LARGE SCALE GENOMIC DNA]</scope>
    <source>
        <strain evidence="2 3">KCTC 32151</strain>
    </source>
</reference>
<name>A0ABU4AJW2_9HYPH</name>
<comment type="caution">
    <text evidence="2">The sequence shown here is derived from an EMBL/GenBank/DDBJ whole genome shotgun (WGS) entry which is preliminary data.</text>
</comment>
<dbReference type="RefSeq" id="WP_317561132.1">
    <property type="nucleotide sequence ID" value="NZ_JAWLIP010000003.1"/>
</dbReference>
<accession>A0ABU4AJW2</accession>
<dbReference type="SUPFAM" id="SSF53474">
    <property type="entry name" value="alpha/beta-Hydrolases"/>
    <property type="match status" value="1"/>
</dbReference>
<dbReference type="PANTHER" id="PTHR39624">
    <property type="entry name" value="PROTEIN INVOLVED IN RIMO-MEDIATED BETA-METHYLTHIOLATION OF RIBOSOMAL PROTEIN S12 YCAO"/>
    <property type="match status" value="1"/>
</dbReference>
<keyword evidence="3" id="KW-1185">Reference proteome</keyword>
<proteinExistence type="predicted"/>